<proteinExistence type="predicted"/>
<gene>
    <name evidence="1" type="primary">SWPV1-223</name>
</gene>
<reference evidence="1 2" key="1">
    <citation type="journal article" date="2017" name="BMC Genomics">
        <title>Genomic characterization of two novel pathogenic avipoxviruses isolated from pacific shearwaters (Ardenna spp.).</title>
        <authorList>
            <person name="Sarker S."/>
            <person name="Das S."/>
            <person name="Lavers J.L."/>
            <person name="Hutton I."/>
            <person name="Helbig K."/>
            <person name="Imbery J."/>
            <person name="Upton C."/>
            <person name="Raidal S.R."/>
        </authorList>
    </citation>
    <scope>NUCLEOTIDE SEQUENCE [LARGE SCALE GENOMIC DNA]</scope>
    <source>
        <strain evidence="1 2">SWPV-1</strain>
    </source>
</reference>
<accession>A0A1V0S836</accession>
<evidence type="ECO:0000313" key="1">
    <source>
        <dbReference type="EMBL" id="ARF02792.1"/>
    </source>
</evidence>
<organism evidence="1 2">
    <name type="scientific">Shearwaterpox virus</name>
    <dbReference type="NCBI Taxonomy" id="1974596"/>
    <lineage>
        <taxon>Viruses</taxon>
        <taxon>Varidnaviria</taxon>
        <taxon>Bamfordvirae</taxon>
        <taxon>Nucleocytoviricota</taxon>
        <taxon>Pokkesviricetes</taxon>
        <taxon>Chitovirales</taxon>
        <taxon>Poxviridae</taxon>
        <taxon>Chordopoxvirinae</taxon>
        <taxon>Avipoxvirus</taxon>
        <taxon>Avipoxvirus canarypox</taxon>
        <taxon>Canarypox virus</taxon>
    </lineage>
</organism>
<protein>
    <submittedName>
        <fullName evidence="1">SWPV1-223</fullName>
    </submittedName>
</protein>
<dbReference type="EMBL" id="KX857216">
    <property type="protein sequence ID" value="ARF02792.1"/>
    <property type="molecule type" value="Genomic_DNA"/>
</dbReference>
<evidence type="ECO:0000313" key="2">
    <source>
        <dbReference type="Proteomes" id="UP000315116"/>
    </source>
</evidence>
<dbReference type="Proteomes" id="UP000315116">
    <property type="component" value="Segment"/>
</dbReference>
<name>A0A1V0S836_CNPV</name>
<sequence length="73" mass="8643">MSIIIIFLILLCYLVMFFVISCDVKYSEVYKSNKILNRVDNSINAKKIKLSDIKRNINFTETEIAKYKFLDTR</sequence>